<evidence type="ECO:0000313" key="2">
    <source>
        <dbReference type="EMBL" id="KKM96417.1"/>
    </source>
</evidence>
<feature type="transmembrane region" description="Helical" evidence="1">
    <location>
        <begin position="7"/>
        <end position="25"/>
    </location>
</feature>
<keyword evidence="1" id="KW-0812">Transmembrane</keyword>
<accession>A0A0F9PTD1</accession>
<name>A0A0F9PTD1_9ZZZZ</name>
<feature type="transmembrane region" description="Helical" evidence="1">
    <location>
        <begin position="31"/>
        <end position="49"/>
    </location>
</feature>
<protein>
    <submittedName>
        <fullName evidence="2">Uncharacterized protein</fullName>
    </submittedName>
</protein>
<keyword evidence="1" id="KW-1133">Transmembrane helix</keyword>
<comment type="caution">
    <text evidence="2">The sequence shown here is derived from an EMBL/GenBank/DDBJ whole genome shotgun (WGS) entry which is preliminary data.</text>
</comment>
<keyword evidence="1" id="KW-0472">Membrane</keyword>
<dbReference type="EMBL" id="LAZR01005885">
    <property type="protein sequence ID" value="KKM96417.1"/>
    <property type="molecule type" value="Genomic_DNA"/>
</dbReference>
<sequence length="58" mass="7028">MYIYRLVFLLVLAIYIFSPNILDWWTSPGNAWYSPFVVWAGLIAIGFWLEWRRDPNEF</sequence>
<organism evidence="2">
    <name type="scientific">marine sediment metagenome</name>
    <dbReference type="NCBI Taxonomy" id="412755"/>
    <lineage>
        <taxon>unclassified sequences</taxon>
        <taxon>metagenomes</taxon>
        <taxon>ecological metagenomes</taxon>
    </lineage>
</organism>
<evidence type="ECO:0000256" key="1">
    <source>
        <dbReference type="SAM" id="Phobius"/>
    </source>
</evidence>
<reference evidence="2" key="1">
    <citation type="journal article" date="2015" name="Nature">
        <title>Complex archaea that bridge the gap between prokaryotes and eukaryotes.</title>
        <authorList>
            <person name="Spang A."/>
            <person name="Saw J.H."/>
            <person name="Jorgensen S.L."/>
            <person name="Zaremba-Niedzwiedzka K."/>
            <person name="Martijn J."/>
            <person name="Lind A.E."/>
            <person name="van Eijk R."/>
            <person name="Schleper C."/>
            <person name="Guy L."/>
            <person name="Ettema T.J."/>
        </authorList>
    </citation>
    <scope>NUCLEOTIDE SEQUENCE</scope>
</reference>
<dbReference type="AlphaFoldDB" id="A0A0F9PTD1"/>
<gene>
    <name evidence="2" type="ORF">LCGC14_1178320</name>
</gene>
<proteinExistence type="predicted"/>